<protein>
    <submittedName>
        <fullName evidence="1">Uncharacterized protein</fullName>
    </submittedName>
</protein>
<accession>A0A5S9R0N0</accession>
<dbReference type="Proteomes" id="UP000441399">
    <property type="component" value="Unassembled WGS sequence"/>
</dbReference>
<dbReference type="AlphaFoldDB" id="A0A5S9R0N0"/>
<gene>
    <name evidence="1" type="ORF">OPDIPICF_03474</name>
</gene>
<evidence type="ECO:0000313" key="2">
    <source>
        <dbReference type="Proteomes" id="UP000441399"/>
    </source>
</evidence>
<keyword evidence="2" id="KW-1185">Reference proteome</keyword>
<proteinExistence type="predicted"/>
<name>A0A5S9R0N0_9GAMM</name>
<dbReference type="PROSITE" id="PS51257">
    <property type="entry name" value="PROKAR_LIPOPROTEIN"/>
    <property type="match status" value="1"/>
</dbReference>
<sequence>MGSTMKNVFVFLIAIVSIFLISGCDDNNDSENGEINEFIGLWKVDCYKGFSGTFDFQSDFYSSDIEYYEDENCIGNPYQSLTRTASVKYGNQITTDSGVVATELDIIVTDGDSEDVTLDLIYRDGNKLYAGQTSEYSTVRPTDIDFDFYWIRVEM</sequence>
<dbReference type="EMBL" id="CACSIO010000062">
    <property type="protein sequence ID" value="CAA0125585.1"/>
    <property type="molecule type" value="Genomic_DNA"/>
</dbReference>
<reference evidence="1 2" key="1">
    <citation type="submission" date="2019-11" db="EMBL/GenBank/DDBJ databases">
        <authorList>
            <person name="Holert J."/>
        </authorList>
    </citation>
    <scope>NUCLEOTIDE SEQUENCE [LARGE SCALE GENOMIC DNA]</scope>
    <source>
        <strain evidence="1">SB11_3</strain>
    </source>
</reference>
<evidence type="ECO:0000313" key="1">
    <source>
        <dbReference type="EMBL" id="CAA0125585.1"/>
    </source>
</evidence>
<organism evidence="1 2">
    <name type="scientific">BD1-7 clade bacterium</name>
    <dbReference type="NCBI Taxonomy" id="2029982"/>
    <lineage>
        <taxon>Bacteria</taxon>
        <taxon>Pseudomonadati</taxon>
        <taxon>Pseudomonadota</taxon>
        <taxon>Gammaproteobacteria</taxon>
        <taxon>Cellvibrionales</taxon>
        <taxon>Spongiibacteraceae</taxon>
        <taxon>BD1-7 clade</taxon>
    </lineage>
</organism>